<sequence length="942" mass="100514">MRLSVASHYSPQVSVCVSHSHLPSVLGGPSPAGLIAMLIRSIASFLLVFIQWFDTARAQGNTSLWTSWVPLAVRSPYLSCWMDTTKVLSTVWPVFLQSGENLGWAGFIRIDAKRTFIWLGSPLSPSGLNKCILTNIQITPTRTIMNMTAGPLDLTVTFLSPIEPANPVLQSLPFSYVSLSAVANDGQAHSVQVYSDISGEWVSGNRTAIMNWVDQTTDTIVYHQVFPQNPQAFTEISNQAEDADIYLAQQTIANQSSRTDTDANCRGQFQASGTLTATSSFTGPTPIQTPFPVFAIATDLGTISATTDPVVWGVGLTRDPAIAYIGEDGTEQQRSPYWRSQFGPLSDISSVQLTSFIQDYPNAIIRAIALDEKILSDAANVSAHYADLVSLAARQALGGIELTVGQSSVDSTQLNTSDVKMFMKNVAADGRVSPVEGLYSAFPFFLYVNATWAGHLLEPVLEFANSPRWVYPYAPHDIGINYPNATGNSNSHSQGVEQSGNMLIMSLAHARATGDGNLINRFYPLLKTWGDYLVNNSLPLATSQISVDSTETNLTNLALKGIIGIKAMSEISAALNITNDAQHFANVSSIFAQQWQAQALSTDHQHVLTSFGDPDSSSALTYNLFADRLLNTNVIQSGLYTLESAFLKTETSSSNGGVPVDTGLPGQANTAWSMFAAGYVTDPSVRQTLVDQIWGYVSSNSTNNGIFPIVYNITSGAGINPGPSPFIGGVFAPLSLNVPSEAIAVPPPNSSTSTSQRGSGSQPGPRSRPASASASPKKSSHVGAIIGDVVGGISGATIFLIMGFVLYGRRRRGLESADRGSLSLVTEPVPVPLQLGPLPAKPRSRVATQFSALKVIRSRHNQPLASGLTDASASAPASNLNAPSEAHLSPSPAASSGPASAGVLRLDVLYAEIQHLRQMMQSLREVQYGPPPRYEPAAMDTT</sequence>
<reference evidence="1" key="1">
    <citation type="submission" date="2022-07" db="EMBL/GenBank/DDBJ databases">
        <title>Genome Sequence of Phlebia brevispora.</title>
        <authorList>
            <person name="Buettner E."/>
        </authorList>
    </citation>
    <scope>NUCLEOTIDE SEQUENCE</scope>
    <source>
        <strain evidence="1">MPL23</strain>
    </source>
</reference>
<comment type="caution">
    <text evidence="1">The sequence shown here is derived from an EMBL/GenBank/DDBJ whole genome shotgun (WGS) entry which is preliminary data.</text>
</comment>
<gene>
    <name evidence="1" type="ORF">NM688_g7646</name>
</gene>
<evidence type="ECO:0000313" key="1">
    <source>
        <dbReference type="EMBL" id="KAJ3530917.1"/>
    </source>
</evidence>
<dbReference type="Proteomes" id="UP001148662">
    <property type="component" value="Unassembled WGS sequence"/>
</dbReference>
<accession>A0ACC1S2Z6</accession>
<keyword evidence="2" id="KW-1185">Reference proteome</keyword>
<evidence type="ECO:0000313" key="2">
    <source>
        <dbReference type="Proteomes" id="UP001148662"/>
    </source>
</evidence>
<protein>
    <submittedName>
        <fullName evidence="1">Uncharacterized protein</fullName>
    </submittedName>
</protein>
<organism evidence="1 2">
    <name type="scientific">Phlebia brevispora</name>
    <dbReference type="NCBI Taxonomy" id="194682"/>
    <lineage>
        <taxon>Eukaryota</taxon>
        <taxon>Fungi</taxon>
        <taxon>Dikarya</taxon>
        <taxon>Basidiomycota</taxon>
        <taxon>Agaricomycotina</taxon>
        <taxon>Agaricomycetes</taxon>
        <taxon>Polyporales</taxon>
        <taxon>Meruliaceae</taxon>
        <taxon>Phlebia</taxon>
    </lineage>
</organism>
<proteinExistence type="predicted"/>
<dbReference type="EMBL" id="JANHOG010001840">
    <property type="protein sequence ID" value="KAJ3530917.1"/>
    <property type="molecule type" value="Genomic_DNA"/>
</dbReference>
<name>A0ACC1S2Z6_9APHY</name>